<dbReference type="CDD" id="cd16428">
    <property type="entry name" value="TcpC_C"/>
    <property type="match status" value="1"/>
</dbReference>
<name>A0ABQ5P6T6_9ACTN</name>
<dbReference type="InterPro" id="IPR024735">
    <property type="entry name" value="TcpC"/>
</dbReference>
<keyword evidence="2" id="KW-0812">Transmembrane</keyword>
<proteinExistence type="predicted"/>
<dbReference type="EMBL" id="BSBI01000013">
    <property type="protein sequence ID" value="GLF98287.1"/>
    <property type="molecule type" value="Genomic_DNA"/>
</dbReference>
<feature type="region of interest" description="Disordered" evidence="1">
    <location>
        <begin position="1"/>
        <end position="50"/>
    </location>
</feature>
<keyword evidence="4" id="KW-1185">Reference proteome</keyword>
<dbReference type="Pfam" id="PF12642">
    <property type="entry name" value="TpcC"/>
    <property type="match status" value="1"/>
</dbReference>
<dbReference type="Proteomes" id="UP001291653">
    <property type="component" value="Unassembled WGS sequence"/>
</dbReference>
<dbReference type="InterPro" id="IPR035628">
    <property type="entry name" value="TcpC_C"/>
</dbReference>
<dbReference type="RefSeq" id="WP_323450268.1">
    <property type="nucleotide sequence ID" value="NZ_BSBI01000013.1"/>
</dbReference>
<accession>A0ABQ5P6T6</accession>
<dbReference type="Gene3D" id="3.10.450.540">
    <property type="match status" value="2"/>
</dbReference>
<evidence type="ECO:0000256" key="2">
    <source>
        <dbReference type="SAM" id="Phobius"/>
    </source>
</evidence>
<dbReference type="CDD" id="cd16386">
    <property type="entry name" value="TcpC_N"/>
    <property type="match status" value="1"/>
</dbReference>
<feature type="transmembrane region" description="Helical" evidence="2">
    <location>
        <begin position="69"/>
        <end position="88"/>
    </location>
</feature>
<reference evidence="3 4" key="1">
    <citation type="submission" date="2022-10" db="EMBL/GenBank/DDBJ databases">
        <title>Draft genome sequence of Streptomyces sp. YSPA8.</title>
        <authorList>
            <person name="Moriuchi R."/>
            <person name="Dohra H."/>
            <person name="Yamamura H."/>
            <person name="Kodani S."/>
        </authorList>
    </citation>
    <scope>NUCLEOTIDE SEQUENCE [LARGE SCALE GENOMIC DNA]</scope>
    <source>
        <strain evidence="3 4">YSPA8</strain>
    </source>
</reference>
<evidence type="ECO:0000313" key="4">
    <source>
        <dbReference type="Proteomes" id="UP001291653"/>
    </source>
</evidence>
<sequence length="344" mass="36376">MSALRKMLNLPEKERTGGENKAASPQDYAASEPPADGGKGPSDPGWNAVGWAEESESTGRSFARRAGRVVIWSVIGLAAFTGVRTWVFPAKPPAVAPQVDVQAEALRNDVPVDEAQQVAARFARSYLSWSSEAPQLRARDLARDLPKGADPKMGWNGEGLQLVSQTIAGKVTQAEGKRARVLVDVRVSYTVQSDGKDASVSQWLGLEVPVAESGGRILVTGQPALVGMPTATDYKIPDIADTDAAMSNSTRQTVKDFLTAWAVGGEDQAAAPGSRIAPLGGGVQLDSLDSWAVDVGSGDKRTGTATVRWKLAGAQLQQTYLFTLTQVSANTGSRWQVSQVTATS</sequence>
<keyword evidence="2" id="KW-0472">Membrane</keyword>
<gene>
    <name evidence="3" type="ORF">SYYSPA8_28340</name>
</gene>
<protein>
    <submittedName>
        <fullName evidence="3">Conjugal transfer protein</fullName>
    </submittedName>
</protein>
<evidence type="ECO:0000256" key="1">
    <source>
        <dbReference type="SAM" id="MobiDB-lite"/>
    </source>
</evidence>
<keyword evidence="2" id="KW-1133">Transmembrane helix</keyword>
<evidence type="ECO:0000313" key="3">
    <source>
        <dbReference type="EMBL" id="GLF98287.1"/>
    </source>
</evidence>
<organism evidence="3 4">
    <name type="scientific">Streptomyces yaizuensis</name>
    <dbReference type="NCBI Taxonomy" id="2989713"/>
    <lineage>
        <taxon>Bacteria</taxon>
        <taxon>Bacillati</taxon>
        <taxon>Actinomycetota</taxon>
        <taxon>Actinomycetes</taxon>
        <taxon>Kitasatosporales</taxon>
        <taxon>Streptomycetaceae</taxon>
        <taxon>Streptomyces</taxon>
    </lineage>
</organism>
<comment type="caution">
    <text evidence="3">The sequence shown here is derived from an EMBL/GenBank/DDBJ whole genome shotgun (WGS) entry which is preliminary data.</text>
</comment>